<protein>
    <submittedName>
        <fullName evidence="2">Uncharacterized protein</fullName>
    </submittedName>
</protein>
<keyword evidence="1" id="KW-0732">Signal</keyword>
<name>A0A271J2Z4_9BACT</name>
<dbReference type="AlphaFoldDB" id="A0A271J2Z4"/>
<proteinExistence type="predicted"/>
<sequence>MARLVLLTSLLVAGCAGTPEAAPPAPPDFALALSQGGGFAGRWSGVEVDARGTVTTWEGTGADRRTTTTDTLDAAELSALWDRLDPVFFDTDVDAPGNLTARMEASGDGRVHATAWEPGAHAALDSLYAGLTRLLSSNAAVQ</sequence>
<feature type="signal peptide" evidence="1">
    <location>
        <begin position="1"/>
        <end position="21"/>
    </location>
</feature>
<evidence type="ECO:0000313" key="2">
    <source>
        <dbReference type="EMBL" id="PAP77886.1"/>
    </source>
</evidence>
<dbReference type="RefSeq" id="WP_095511559.1">
    <property type="nucleotide sequence ID" value="NZ_MQWD01000001.1"/>
</dbReference>
<dbReference type="PROSITE" id="PS51257">
    <property type="entry name" value="PROKAR_LIPOPROTEIN"/>
    <property type="match status" value="1"/>
</dbReference>
<comment type="caution">
    <text evidence="2">The sequence shown here is derived from an EMBL/GenBank/DDBJ whole genome shotgun (WGS) entry which is preliminary data.</text>
</comment>
<dbReference type="Proteomes" id="UP000216339">
    <property type="component" value="Unassembled WGS sequence"/>
</dbReference>
<reference evidence="2 3" key="1">
    <citation type="submission" date="2016-11" db="EMBL/GenBank/DDBJ databases">
        <title>Study of marine rhodopsin-containing bacteria.</title>
        <authorList>
            <person name="Yoshizawa S."/>
            <person name="Kumagai Y."/>
            <person name="Kogure K."/>
        </authorList>
    </citation>
    <scope>NUCLEOTIDE SEQUENCE [LARGE SCALE GENOMIC DNA]</scope>
    <source>
        <strain evidence="2 3">SAORIC-28</strain>
    </source>
</reference>
<accession>A0A271J2Z4</accession>
<organism evidence="2 3">
    <name type="scientific">Rubrivirga marina</name>
    <dbReference type="NCBI Taxonomy" id="1196024"/>
    <lineage>
        <taxon>Bacteria</taxon>
        <taxon>Pseudomonadati</taxon>
        <taxon>Rhodothermota</taxon>
        <taxon>Rhodothermia</taxon>
        <taxon>Rhodothermales</taxon>
        <taxon>Rubricoccaceae</taxon>
        <taxon>Rubrivirga</taxon>
    </lineage>
</organism>
<keyword evidence="3" id="KW-1185">Reference proteome</keyword>
<evidence type="ECO:0000256" key="1">
    <source>
        <dbReference type="SAM" id="SignalP"/>
    </source>
</evidence>
<dbReference type="OrthoDB" id="5501430at2"/>
<gene>
    <name evidence="2" type="ORF">BSZ37_16280</name>
</gene>
<dbReference type="EMBL" id="MQWD01000001">
    <property type="protein sequence ID" value="PAP77886.1"/>
    <property type="molecule type" value="Genomic_DNA"/>
</dbReference>
<evidence type="ECO:0000313" key="3">
    <source>
        <dbReference type="Proteomes" id="UP000216339"/>
    </source>
</evidence>
<feature type="chain" id="PRO_5012312193" evidence="1">
    <location>
        <begin position="22"/>
        <end position="142"/>
    </location>
</feature>